<evidence type="ECO:0000313" key="5">
    <source>
        <dbReference type="EMBL" id="UQS82001.1"/>
    </source>
</evidence>
<dbReference type="CDD" id="cd06986">
    <property type="entry name" value="cupin_MmsR-like_N"/>
    <property type="match status" value="1"/>
</dbReference>
<keyword evidence="1" id="KW-0805">Transcription regulation</keyword>
<reference evidence="5" key="1">
    <citation type="journal article" date="2022" name="Int. J. Syst. Evol. Microbiol.">
        <title>Apilactobacillus apisilvae sp. nov., Nicolia spurrieriana gen. nov. sp. nov., Bombilactobacillus folatiphilus sp. nov. and Bombilactobacillus thymidiniphilus sp. nov., four new lactic acid bacterial isolates from stingless bees Tetragonula carbonaria and Austroplebeia australis.</title>
        <authorList>
            <person name="Oliphant S.A."/>
            <person name="Watson-Haigh N.S."/>
            <person name="Sumby K.M."/>
            <person name="Gardner J."/>
            <person name="Groom S."/>
            <person name="Jiranek V."/>
        </authorList>
    </citation>
    <scope>NUCLEOTIDE SEQUENCE</scope>
    <source>
        <strain evidence="5">SG4_D2</strain>
    </source>
</reference>
<dbReference type="PANTHER" id="PTHR43280">
    <property type="entry name" value="ARAC-FAMILY TRANSCRIPTIONAL REGULATOR"/>
    <property type="match status" value="1"/>
</dbReference>
<dbReference type="Pfam" id="PF02311">
    <property type="entry name" value="AraC_binding"/>
    <property type="match status" value="1"/>
</dbReference>
<feature type="domain" description="HTH araC/xylS-type" evidence="4">
    <location>
        <begin position="177"/>
        <end position="275"/>
    </location>
</feature>
<keyword evidence="3" id="KW-0804">Transcription</keyword>
<protein>
    <submittedName>
        <fullName evidence="5">AraC family transcriptional regulator</fullName>
    </submittedName>
</protein>
<dbReference type="EMBL" id="CP093366">
    <property type="protein sequence ID" value="UQS82001.1"/>
    <property type="molecule type" value="Genomic_DNA"/>
</dbReference>
<organism evidence="5 6">
    <name type="scientific">Bombilactobacillus folatiphilus</name>
    <dbReference type="NCBI Taxonomy" id="2923362"/>
    <lineage>
        <taxon>Bacteria</taxon>
        <taxon>Bacillati</taxon>
        <taxon>Bacillota</taxon>
        <taxon>Bacilli</taxon>
        <taxon>Lactobacillales</taxon>
        <taxon>Lactobacillaceae</taxon>
        <taxon>Bombilactobacillus</taxon>
    </lineage>
</organism>
<dbReference type="Pfam" id="PF12833">
    <property type="entry name" value="HTH_18"/>
    <property type="match status" value="1"/>
</dbReference>
<evidence type="ECO:0000256" key="1">
    <source>
        <dbReference type="ARBA" id="ARBA00023015"/>
    </source>
</evidence>
<dbReference type="PANTHER" id="PTHR43280:SF30">
    <property type="entry name" value="MMSAB OPERON REGULATORY PROTEIN"/>
    <property type="match status" value="1"/>
</dbReference>
<dbReference type="Proteomes" id="UP000831495">
    <property type="component" value="Chromosome"/>
</dbReference>
<keyword evidence="6" id="KW-1185">Reference proteome</keyword>
<evidence type="ECO:0000259" key="4">
    <source>
        <dbReference type="PROSITE" id="PS01124"/>
    </source>
</evidence>
<dbReference type="PRINTS" id="PR00032">
    <property type="entry name" value="HTHARAC"/>
</dbReference>
<dbReference type="InterPro" id="IPR009057">
    <property type="entry name" value="Homeodomain-like_sf"/>
</dbReference>
<dbReference type="Gene3D" id="2.60.120.280">
    <property type="entry name" value="Regulatory protein AraC"/>
    <property type="match status" value="1"/>
</dbReference>
<dbReference type="InterPro" id="IPR003313">
    <property type="entry name" value="AraC-bd"/>
</dbReference>
<accession>A0ABY4P8S6</accession>
<keyword evidence="2" id="KW-0238">DNA-binding</keyword>
<dbReference type="RefSeq" id="WP_249514269.1">
    <property type="nucleotide sequence ID" value="NZ_CP093366.1"/>
</dbReference>
<dbReference type="Gene3D" id="1.10.10.60">
    <property type="entry name" value="Homeodomain-like"/>
    <property type="match status" value="2"/>
</dbReference>
<dbReference type="SUPFAM" id="SSF46689">
    <property type="entry name" value="Homeodomain-like"/>
    <property type="match status" value="2"/>
</dbReference>
<dbReference type="InterPro" id="IPR018060">
    <property type="entry name" value="HTH_AraC"/>
</dbReference>
<dbReference type="PROSITE" id="PS01124">
    <property type="entry name" value="HTH_ARAC_FAMILY_2"/>
    <property type="match status" value="1"/>
</dbReference>
<name>A0ABY4P8S6_9LACO</name>
<sequence length="300" mass="34848">MMQEIVNIFNQSHFQNYDLQLTHAGFSVNLADHTYGPTIRNEYLIHIVLKGHGTFQTTTQQWQLGPSDGFLTPPNMPIAYHAAHQQPWQYLFFGFDGKLAAKYLHQIGIDKDRLVFHLQRPTYFKKLIQKCLSFQHKGLADEFMMQSIIYELLSGLARYHQPLIKAPTTTILHDSTKQALAYLGQHFKEPININQLCQAIGFERVYLSKLFKTDTGLTPYNYLNHLRVEYAVDLLSMTKMSVEEIAHEIGFKNVDVFIRSFKKIFHITPKQFQKRETRSQSVTNAQSQTASEQFNFQLRV</sequence>
<evidence type="ECO:0000313" key="6">
    <source>
        <dbReference type="Proteomes" id="UP000831495"/>
    </source>
</evidence>
<dbReference type="SUPFAM" id="SSF51215">
    <property type="entry name" value="Regulatory protein AraC"/>
    <property type="match status" value="1"/>
</dbReference>
<gene>
    <name evidence="5" type="ORF">MOO45_07370</name>
</gene>
<dbReference type="InterPro" id="IPR037923">
    <property type="entry name" value="HTH-like"/>
</dbReference>
<evidence type="ECO:0000256" key="3">
    <source>
        <dbReference type="ARBA" id="ARBA00023163"/>
    </source>
</evidence>
<dbReference type="SMART" id="SM00342">
    <property type="entry name" value="HTH_ARAC"/>
    <property type="match status" value="1"/>
</dbReference>
<dbReference type="InterPro" id="IPR020449">
    <property type="entry name" value="Tscrpt_reg_AraC-type_HTH"/>
</dbReference>
<proteinExistence type="predicted"/>
<evidence type="ECO:0000256" key="2">
    <source>
        <dbReference type="ARBA" id="ARBA00023125"/>
    </source>
</evidence>